<dbReference type="RefSeq" id="WP_126751184.1">
    <property type="nucleotide sequence ID" value="NZ_JBHUMT010000016.1"/>
</dbReference>
<keyword evidence="4 7" id="KW-0223">Dioxygenase</keyword>
<keyword evidence="6 7" id="KW-0408">Iron</keyword>
<feature type="binding site" evidence="7">
    <location>
        <position position="151"/>
    </location>
    <ligand>
        <name>Fe cation</name>
        <dbReference type="ChEBI" id="CHEBI:24875"/>
    </ligand>
</feature>
<evidence type="ECO:0000256" key="4">
    <source>
        <dbReference type="ARBA" id="ARBA00022964"/>
    </source>
</evidence>
<dbReference type="NCBIfam" id="NF003975">
    <property type="entry name" value="PRK05467.1-4"/>
    <property type="match status" value="1"/>
</dbReference>
<dbReference type="EMBL" id="PIQA01000001">
    <property type="protein sequence ID" value="RUO67513.1"/>
    <property type="molecule type" value="Genomic_DNA"/>
</dbReference>
<evidence type="ECO:0000313" key="9">
    <source>
        <dbReference type="EMBL" id="RUO67513.1"/>
    </source>
</evidence>
<evidence type="ECO:0000313" key="10">
    <source>
        <dbReference type="Proteomes" id="UP000288361"/>
    </source>
</evidence>
<dbReference type="Gene3D" id="2.60.120.620">
    <property type="entry name" value="q2cbj1_9rhob like domain"/>
    <property type="match status" value="1"/>
</dbReference>
<proteinExistence type="inferred from homology"/>
<evidence type="ECO:0000256" key="3">
    <source>
        <dbReference type="ARBA" id="ARBA00022896"/>
    </source>
</evidence>
<dbReference type="PANTHER" id="PTHR41536">
    <property type="entry name" value="PKHD-TYPE HYDROXYLASE YBIX"/>
    <property type="match status" value="1"/>
</dbReference>
<reference evidence="9 10" key="1">
    <citation type="journal article" date="2011" name="Front. Microbiol.">
        <title>Genomic signatures of strain selection and enhancement in Bacillus atrophaeus var. globigii, a historical biowarfare simulant.</title>
        <authorList>
            <person name="Gibbons H.S."/>
            <person name="Broomall S.M."/>
            <person name="McNew L.A."/>
            <person name="Daligault H."/>
            <person name="Chapman C."/>
            <person name="Bruce D."/>
            <person name="Karavis M."/>
            <person name="Krepps M."/>
            <person name="McGregor P.A."/>
            <person name="Hong C."/>
            <person name="Park K.H."/>
            <person name="Akmal A."/>
            <person name="Feldman A."/>
            <person name="Lin J.S."/>
            <person name="Chang W.E."/>
            <person name="Higgs B.W."/>
            <person name="Demirev P."/>
            <person name="Lindquist J."/>
            <person name="Liem A."/>
            <person name="Fochler E."/>
            <person name="Read T.D."/>
            <person name="Tapia R."/>
            <person name="Johnson S."/>
            <person name="Bishop-Lilly K.A."/>
            <person name="Detter C."/>
            <person name="Han C."/>
            <person name="Sozhamannan S."/>
            <person name="Rosenzweig C.N."/>
            <person name="Skowronski E.W."/>
        </authorList>
    </citation>
    <scope>NUCLEOTIDE SEQUENCE [LARGE SCALE GENOMIC DNA]</scope>
    <source>
        <strain evidence="9 10">TPS4-2</strain>
    </source>
</reference>
<feature type="binding site" evidence="7">
    <location>
        <position position="94"/>
    </location>
    <ligand>
        <name>Fe cation</name>
        <dbReference type="ChEBI" id="CHEBI:24875"/>
    </ligand>
</feature>
<dbReference type="PANTHER" id="PTHR41536:SF1">
    <property type="entry name" value="PKHD-TYPE HYDROXYLASE YBIX"/>
    <property type="match status" value="1"/>
</dbReference>
<keyword evidence="3 7" id="KW-0847">Vitamin C</keyword>
<dbReference type="Pfam" id="PF18331">
    <property type="entry name" value="PKHD_C"/>
    <property type="match status" value="1"/>
</dbReference>
<dbReference type="Gene3D" id="4.10.860.20">
    <property type="entry name" value="Rabenosyn, Rab binding domain"/>
    <property type="match status" value="1"/>
</dbReference>
<dbReference type="InterPro" id="IPR044862">
    <property type="entry name" value="Pro_4_hyd_alph_FE2OG_OXY"/>
</dbReference>
<feature type="binding site" evidence="7">
    <location>
        <position position="96"/>
    </location>
    <ligand>
        <name>Fe cation</name>
        <dbReference type="ChEBI" id="CHEBI:24875"/>
    </ligand>
</feature>
<evidence type="ECO:0000256" key="5">
    <source>
        <dbReference type="ARBA" id="ARBA00023002"/>
    </source>
</evidence>
<protein>
    <submittedName>
        <fullName evidence="9">Fe2+-dependent dioxygenase</fullName>
    </submittedName>
</protein>
<evidence type="ECO:0000259" key="8">
    <source>
        <dbReference type="PROSITE" id="PS51471"/>
    </source>
</evidence>
<dbReference type="InterPro" id="IPR041097">
    <property type="entry name" value="PKHD_C"/>
</dbReference>
<dbReference type="GO" id="GO:0005506">
    <property type="term" value="F:iron ion binding"/>
    <property type="evidence" value="ECO:0007669"/>
    <property type="project" value="UniProtKB-UniRule"/>
</dbReference>
<evidence type="ECO:0000256" key="2">
    <source>
        <dbReference type="ARBA" id="ARBA00022723"/>
    </source>
</evidence>
<feature type="domain" description="Fe2OG dioxygenase" evidence="8">
    <location>
        <begin position="76"/>
        <end position="170"/>
    </location>
</feature>
<dbReference type="Pfam" id="PF13640">
    <property type="entry name" value="2OG-FeII_Oxy_3"/>
    <property type="match status" value="1"/>
</dbReference>
<evidence type="ECO:0000256" key="7">
    <source>
        <dbReference type="HAMAP-Rule" id="MF_00657"/>
    </source>
</evidence>
<accession>A0A432YW10</accession>
<organism evidence="9 10">
    <name type="scientific">Idiomarina piscisalsi</name>
    <dbReference type="NCBI Taxonomy" id="1096243"/>
    <lineage>
        <taxon>Bacteria</taxon>
        <taxon>Pseudomonadati</taxon>
        <taxon>Pseudomonadota</taxon>
        <taxon>Gammaproteobacteria</taxon>
        <taxon>Alteromonadales</taxon>
        <taxon>Idiomarinaceae</taxon>
        <taxon>Idiomarina</taxon>
    </lineage>
</organism>
<dbReference type="GO" id="GO:0006974">
    <property type="term" value="P:DNA damage response"/>
    <property type="evidence" value="ECO:0007669"/>
    <property type="project" value="TreeGrafter"/>
</dbReference>
<dbReference type="GO" id="GO:0006879">
    <property type="term" value="P:intracellular iron ion homeostasis"/>
    <property type="evidence" value="ECO:0007669"/>
    <property type="project" value="TreeGrafter"/>
</dbReference>
<dbReference type="InterPro" id="IPR005123">
    <property type="entry name" value="Oxoglu/Fe-dep_dioxygenase_dom"/>
</dbReference>
<sequence length="218" mass="24469">MILHIQKAVDEAVIDSLVAGLSAEQFGDGKATAGWAAKEVKNNQQLTGKKAKAATDLLLEKLHTNPLVQSAMRPKHVARCSINRYEVGQYYGTHMDDSLMNGVRTDISFTLGLSELDTFEGGELVIEDTSSERSWRLGKGDILIYPSHYLHRVNEVTQGARLAMIGWIQSVIKQPNHRELLFDVEQSLKAEFDANGKSENFDRLTKVFHNLMREWADI</sequence>
<dbReference type="NCBIfam" id="NF003974">
    <property type="entry name" value="PRK05467.1-3"/>
    <property type="match status" value="1"/>
</dbReference>
<keyword evidence="5 7" id="KW-0560">Oxidoreductase</keyword>
<dbReference type="Proteomes" id="UP000288361">
    <property type="component" value="Unassembled WGS sequence"/>
</dbReference>
<comment type="cofactor">
    <cofactor evidence="1 7">
        <name>L-ascorbate</name>
        <dbReference type="ChEBI" id="CHEBI:38290"/>
    </cofactor>
</comment>
<name>A0A432YW10_9GAMM</name>
<dbReference type="SMART" id="SM00702">
    <property type="entry name" value="P4Hc"/>
    <property type="match status" value="1"/>
</dbReference>
<feature type="binding site" evidence="7">
    <location>
        <position position="161"/>
    </location>
    <ligand>
        <name>2-oxoglutarate</name>
        <dbReference type="ChEBI" id="CHEBI:16810"/>
    </ligand>
</feature>
<dbReference type="GO" id="GO:0016706">
    <property type="term" value="F:2-oxoglutarate-dependent dioxygenase activity"/>
    <property type="evidence" value="ECO:0007669"/>
    <property type="project" value="UniProtKB-UniRule"/>
</dbReference>
<dbReference type="GO" id="GO:0031418">
    <property type="term" value="F:L-ascorbic acid binding"/>
    <property type="evidence" value="ECO:0007669"/>
    <property type="project" value="UniProtKB-KW"/>
</dbReference>
<evidence type="ECO:0000256" key="1">
    <source>
        <dbReference type="ARBA" id="ARBA00001961"/>
    </source>
</evidence>
<dbReference type="HAMAP" id="MF_00657">
    <property type="entry name" value="Hydroxyl_YbiX"/>
    <property type="match status" value="1"/>
</dbReference>
<dbReference type="InterPro" id="IPR006620">
    <property type="entry name" value="Pro_4_hyd_alph"/>
</dbReference>
<dbReference type="InterPro" id="IPR023550">
    <property type="entry name" value="PKHD_hydroxylase"/>
</dbReference>
<evidence type="ECO:0000256" key="6">
    <source>
        <dbReference type="ARBA" id="ARBA00023004"/>
    </source>
</evidence>
<comment type="caution">
    <text evidence="9">The sequence shown here is derived from an EMBL/GenBank/DDBJ whole genome shotgun (WGS) entry which is preliminary data.</text>
</comment>
<keyword evidence="2 7" id="KW-0479">Metal-binding</keyword>
<gene>
    <name evidence="9" type="ORF">CWI73_01190</name>
</gene>
<comment type="cofactor">
    <cofactor evidence="7">
        <name>Fe(2+)</name>
        <dbReference type="ChEBI" id="CHEBI:29033"/>
    </cofactor>
    <text evidence="7">Binds 1 Fe(2+) ion per subunit.</text>
</comment>
<dbReference type="AlphaFoldDB" id="A0A432YW10"/>
<dbReference type="PROSITE" id="PS51471">
    <property type="entry name" value="FE2OG_OXY"/>
    <property type="match status" value="1"/>
</dbReference>